<feature type="domain" description="Polyphosphate kinase C-terminal" evidence="11">
    <location>
        <begin position="504"/>
        <end position="676"/>
    </location>
</feature>
<comment type="catalytic activity">
    <reaction evidence="6 7">
        <text>[phosphate](n) + ATP = [phosphate](n+1) + ADP</text>
        <dbReference type="Rhea" id="RHEA:19573"/>
        <dbReference type="Rhea" id="RHEA-COMP:9859"/>
        <dbReference type="Rhea" id="RHEA-COMP:14280"/>
        <dbReference type="ChEBI" id="CHEBI:16838"/>
        <dbReference type="ChEBI" id="CHEBI:30616"/>
        <dbReference type="ChEBI" id="CHEBI:456216"/>
        <dbReference type="EC" id="2.7.4.1"/>
    </reaction>
</comment>
<dbReference type="NCBIfam" id="NF003917">
    <property type="entry name" value="PRK05443.1-1"/>
    <property type="match status" value="1"/>
</dbReference>
<feature type="binding site" evidence="6">
    <location>
        <position position="468"/>
    </location>
    <ligand>
        <name>ATP</name>
        <dbReference type="ChEBI" id="CHEBI:30616"/>
    </ligand>
</feature>
<dbReference type="SUPFAM" id="SSF143724">
    <property type="entry name" value="PHP14-like"/>
    <property type="match status" value="1"/>
</dbReference>
<proteinExistence type="inferred from homology"/>
<dbReference type="Pfam" id="PF13089">
    <property type="entry name" value="PP_kinase_N"/>
    <property type="match status" value="1"/>
</dbReference>
<dbReference type="NCBIfam" id="NF003918">
    <property type="entry name" value="PRK05443.1-2"/>
    <property type="match status" value="1"/>
</dbReference>
<feature type="binding site" evidence="6">
    <location>
        <position position="592"/>
    </location>
    <ligand>
        <name>ATP</name>
        <dbReference type="ChEBI" id="CHEBI:30616"/>
    </ligand>
</feature>
<dbReference type="CDD" id="cd09165">
    <property type="entry name" value="PLDc_PaPPK1_C1_like"/>
    <property type="match status" value="1"/>
</dbReference>
<evidence type="ECO:0000313" key="14">
    <source>
        <dbReference type="Proteomes" id="UP000005824"/>
    </source>
</evidence>
<evidence type="ECO:0000256" key="2">
    <source>
        <dbReference type="ARBA" id="ARBA00022679"/>
    </source>
</evidence>
<dbReference type="Pfam" id="PF13090">
    <property type="entry name" value="PP_kinase_C"/>
    <property type="match status" value="1"/>
</dbReference>
<sequence length="710" mass="80552">MKTFATSHFLSRELSWLAFNQRVLEEALNPANPLLERVKFFTITSSNLDEFFEVRVAGLKQQVESDIVERSFDGKTATETLRAIHKKVRGMIDQQYACWREELLPALAKNGIHILDYEHLSDADRTWVEQYYRANVRPVLTPLGIDPSHPFPQLLNKSLNIVVQVEIEREGEIERRLAVVQVPRVLPRLVRLPREDERLDFIYLGHLVGHYLADLFPGTKILGFWHFRVTRNSELYIDEEDIGNLLKAVENELHNRRRGAAVRLEVDATCPAEIYQYLLETLELTEEDLYLIDGPLNPTRLMVIYAGDHSPELRDKPFFAPTAPAFRSAQDIFSVVRQRDVLVHHPYESFGSVVDFLEQAAQDPNVLAIKQTLYRTGGDPRIVGALMDAVKNGKQVTAVTELKARFDEANNILWARRLEEAGVHVVYGIVHHKVHSKIALVVRRDEDGLRRYVHLGTGNYNPSTAKLYTDLSFFTAQPDFGEDATNFFNLLTGISHFQGAKKFIISPFTTHDTVMALIRKETENAQAKKPSRIIAKMNSLVDTEVIEALYEASSAGVKIDLIIRGICCLKPGVAGLSENITVRSIIGRFLEHSRVFYFENGGTPKLFLGSADWMQRNFFRRIEIVFPIEEPALRDRVVNTILATQLADNTKASILGSDGSYSRPTVKKEASQRNSQAEFMAMAAGEAKSRRSTRATKKKYHKIEIAQGPR</sequence>
<evidence type="ECO:0000256" key="8">
    <source>
        <dbReference type="SAM" id="MobiDB-lite"/>
    </source>
</evidence>
<keyword evidence="2 6" id="KW-0808">Transferase</keyword>
<dbReference type="InterPro" id="IPR036832">
    <property type="entry name" value="PPK_N_dom_sf"/>
</dbReference>
<feature type="domain" description="Polyphosphate kinase N-terminal" evidence="10">
    <location>
        <begin position="9"/>
        <end position="115"/>
    </location>
</feature>
<dbReference type="Proteomes" id="UP000005824">
    <property type="component" value="Unassembled WGS sequence"/>
</dbReference>
<evidence type="ECO:0000259" key="11">
    <source>
        <dbReference type="Pfam" id="PF13090"/>
    </source>
</evidence>
<comment type="caution">
    <text evidence="13">The sequence shown here is derived from an EMBL/GenBank/DDBJ whole genome shotgun (WGS) entry which is preliminary data.</text>
</comment>
<dbReference type="InterPro" id="IPR036830">
    <property type="entry name" value="PP_kinase_middle_dom_sf"/>
</dbReference>
<dbReference type="RefSeq" id="WP_006981860.1">
    <property type="nucleotide sequence ID" value="NZ_ABVL01000016.1"/>
</dbReference>
<feature type="binding site" evidence="6">
    <location>
        <position position="375"/>
    </location>
    <ligand>
        <name>Mg(2+)</name>
        <dbReference type="ChEBI" id="CHEBI:18420"/>
    </ligand>
</feature>
<dbReference type="PANTHER" id="PTHR30218:SF0">
    <property type="entry name" value="POLYPHOSPHATE KINASE"/>
    <property type="match status" value="1"/>
</dbReference>
<dbReference type="InterPro" id="IPR025198">
    <property type="entry name" value="PPK_N_dom"/>
</dbReference>
<dbReference type="GO" id="GO:0008976">
    <property type="term" value="F:polyphosphate kinase activity"/>
    <property type="evidence" value="ECO:0007669"/>
    <property type="project" value="UniProtKB-UniRule"/>
</dbReference>
<dbReference type="GO" id="GO:0009358">
    <property type="term" value="C:polyphosphate kinase complex"/>
    <property type="evidence" value="ECO:0007669"/>
    <property type="project" value="InterPro"/>
</dbReference>
<dbReference type="EC" id="2.7.4.1" evidence="6 7"/>
<dbReference type="NCBIfam" id="NF003921">
    <property type="entry name" value="PRK05443.2-2"/>
    <property type="match status" value="1"/>
</dbReference>
<dbReference type="InterPro" id="IPR025200">
    <property type="entry name" value="PPK_C_dom2"/>
</dbReference>
<feature type="binding site" evidence="6">
    <location>
        <position position="405"/>
    </location>
    <ligand>
        <name>Mg(2+)</name>
        <dbReference type="ChEBI" id="CHEBI:18420"/>
    </ligand>
</feature>
<comment type="similarity">
    <text evidence="6 7">Belongs to the polyphosphate kinase 1 (PPK1) family.</text>
</comment>
<dbReference type="Gene3D" id="3.30.1840.10">
    <property type="entry name" value="Polyphosphate kinase middle domain"/>
    <property type="match status" value="1"/>
</dbReference>
<dbReference type="NCBIfam" id="TIGR03705">
    <property type="entry name" value="poly_P_kin"/>
    <property type="match status" value="1"/>
</dbReference>
<dbReference type="Gene3D" id="1.20.58.310">
    <property type="entry name" value="Polyphosphate kinase N-terminal domain"/>
    <property type="match status" value="1"/>
</dbReference>
<name>B4D6J9_9BACT</name>
<feature type="binding site" evidence="6">
    <location>
        <position position="564"/>
    </location>
    <ligand>
        <name>ATP</name>
        <dbReference type="ChEBI" id="CHEBI:30616"/>
    </ligand>
</feature>
<dbReference type="FunCoup" id="B4D6J9">
    <property type="interactions" value="256"/>
</dbReference>
<dbReference type="EMBL" id="ABVL01000016">
    <property type="protein sequence ID" value="EDY17800.1"/>
    <property type="molecule type" value="Genomic_DNA"/>
</dbReference>
<dbReference type="GO" id="GO:0006799">
    <property type="term" value="P:polyphosphate biosynthetic process"/>
    <property type="evidence" value="ECO:0007669"/>
    <property type="project" value="UniProtKB-UniRule"/>
</dbReference>
<feature type="domain" description="Polyphosphate kinase middle" evidence="9">
    <location>
        <begin position="124"/>
        <end position="303"/>
    </location>
</feature>
<evidence type="ECO:0000259" key="9">
    <source>
        <dbReference type="Pfam" id="PF02503"/>
    </source>
</evidence>
<evidence type="ECO:0000259" key="12">
    <source>
        <dbReference type="Pfam" id="PF17941"/>
    </source>
</evidence>
<evidence type="ECO:0000259" key="10">
    <source>
        <dbReference type="Pfam" id="PF13089"/>
    </source>
</evidence>
<feature type="binding site" evidence="6">
    <location>
        <position position="47"/>
    </location>
    <ligand>
        <name>ATP</name>
        <dbReference type="ChEBI" id="CHEBI:30616"/>
    </ligand>
</feature>
<organism evidence="13 14">
    <name type="scientific">Chthoniobacter flavus Ellin428</name>
    <dbReference type="NCBI Taxonomy" id="497964"/>
    <lineage>
        <taxon>Bacteria</taxon>
        <taxon>Pseudomonadati</taxon>
        <taxon>Verrucomicrobiota</taxon>
        <taxon>Spartobacteria</taxon>
        <taxon>Chthoniobacterales</taxon>
        <taxon>Chthoniobacteraceae</taxon>
        <taxon>Chthoniobacter</taxon>
    </lineage>
</organism>
<keyword evidence="1 6" id="KW-0597">Phosphoprotein</keyword>
<dbReference type="InterPro" id="IPR003414">
    <property type="entry name" value="PP_kinase"/>
</dbReference>
<evidence type="ECO:0000256" key="1">
    <source>
        <dbReference type="ARBA" id="ARBA00022553"/>
    </source>
</evidence>
<dbReference type="SUPFAM" id="SSF56024">
    <property type="entry name" value="Phospholipase D/nuclease"/>
    <property type="match status" value="2"/>
</dbReference>
<feature type="domain" description="Polyphosphate kinase C-terminal" evidence="12">
    <location>
        <begin position="331"/>
        <end position="495"/>
    </location>
</feature>
<accession>B4D6J9</accession>
<dbReference type="GO" id="GO:0046872">
    <property type="term" value="F:metal ion binding"/>
    <property type="evidence" value="ECO:0007669"/>
    <property type="project" value="UniProtKB-KW"/>
</dbReference>
<dbReference type="AlphaFoldDB" id="B4D6J9"/>
<evidence type="ECO:0000256" key="7">
    <source>
        <dbReference type="RuleBase" id="RU003800"/>
    </source>
</evidence>
<dbReference type="PIRSF" id="PIRSF015589">
    <property type="entry name" value="PP_kinase"/>
    <property type="match status" value="1"/>
</dbReference>
<dbReference type="SUPFAM" id="SSF140356">
    <property type="entry name" value="PPK N-terminal domain-like"/>
    <property type="match status" value="1"/>
</dbReference>
<feature type="region of interest" description="Disordered" evidence="8">
    <location>
        <begin position="682"/>
        <end position="710"/>
    </location>
</feature>
<dbReference type="PANTHER" id="PTHR30218">
    <property type="entry name" value="POLYPHOSPHATE KINASE"/>
    <property type="match status" value="1"/>
</dbReference>
<comment type="function">
    <text evidence="6 7">Catalyzes the reversible transfer of the terminal phosphate of ATP to form a long-chain polyphosphate (polyP).</text>
</comment>
<dbReference type="InterPro" id="IPR041108">
    <property type="entry name" value="PP_kinase_C_1"/>
</dbReference>
<comment type="PTM">
    <text evidence="6 7">An intermediate of this reaction is the autophosphorylated ppk in which a phosphate is covalently linked to a histidine residue through a N-P bond.</text>
</comment>
<dbReference type="HAMAP" id="MF_00347">
    <property type="entry name" value="Polyphosphate_kinase"/>
    <property type="match status" value="1"/>
</dbReference>
<dbReference type="InterPro" id="IPR024953">
    <property type="entry name" value="PP_kinase_middle"/>
</dbReference>
<evidence type="ECO:0000313" key="13">
    <source>
        <dbReference type="EMBL" id="EDY17800.1"/>
    </source>
</evidence>
<evidence type="ECO:0000256" key="4">
    <source>
        <dbReference type="ARBA" id="ARBA00022777"/>
    </source>
</evidence>
<gene>
    <name evidence="6" type="primary">ppk</name>
    <name evidence="13" type="ORF">CfE428DRAFT_4539</name>
</gene>
<feature type="compositionally biased region" description="Basic residues" evidence="8">
    <location>
        <begin position="690"/>
        <end position="701"/>
    </location>
</feature>
<reference evidence="13 14" key="1">
    <citation type="journal article" date="2011" name="J. Bacteriol.">
        <title>Genome sequence of Chthoniobacter flavus Ellin428, an aerobic heterotrophic soil bacterium.</title>
        <authorList>
            <person name="Kant R."/>
            <person name="van Passel M.W."/>
            <person name="Palva A."/>
            <person name="Lucas S."/>
            <person name="Lapidus A."/>
            <person name="Glavina Del Rio T."/>
            <person name="Dalin E."/>
            <person name="Tice H."/>
            <person name="Bruce D."/>
            <person name="Goodwin L."/>
            <person name="Pitluck S."/>
            <person name="Larimer F.W."/>
            <person name="Land M.L."/>
            <person name="Hauser L."/>
            <person name="Sangwan P."/>
            <person name="de Vos W.M."/>
            <person name="Janssen P.H."/>
            <person name="Smidt H."/>
        </authorList>
    </citation>
    <scope>NUCLEOTIDE SEQUENCE [LARGE SCALE GENOMIC DNA]</scope>
    <source>
        <strain evidence="13 14">Ellin428</strain>
    </source>
</reference>
<evidence type="ECO:0000256" key="3">
    <source>
        <dbReference type="ARBA" id="ARBA00022741"/>
    </source>
</evidence>
<keyword evidence="6" id="KW-0479">Metal-binding</keyword>
<comment type="cofactor">
    <cofactor evidence="6">
        <name>Mg(2+)</name>
        <dbReference type="ChEBI" id="CHEBI:18420"/>
    </cofactor>
</comment>
<feature type="active site" description="Phosphohistidine intermediate" evidence="6">
    <location>
        <position position="435"/>
    </location>
</feature>
<keyword evidence="5 6" id="KW-0067">ATP-binding</keyword>
<evidence type="ECO:0000256" key="6">
    <source>
        <dbReference type="HAMAP-Rule" id="MF_00347"/>
    </source>
</evidence>
<dbReference type="Pfam" id="PF17941">
    <property type="entry name" value="PP_kinase_C_1"/>
    <property type="match status" value="1"/>
</dbReference>
<evidence type="ECO:0000256" key="5">
    <source>
        <dbReference type="ARBA" id="ARBA00022840"/>
    </source>
</evidence>
<dbReference type="STRING" id="497964.CfE428DRAFT_4539"/>
<keyword evidence="14" id="KW-1185">Reference proteome</keyword>
<keyword evidence="6" id="KW-0460">Magnesium</keyword>
<dbReference type="Pfam" id="PF02503">
    <property type="entry name" value="PP_kinase"/>
    <property type="match status" value="1"/>
</dbReference>
<keyword evidence="4 6" id="KW-0418">Kinase</keyword>
<dbReference type="Gene3D" id="3.30.870.10">
    <property type="entry name" value="Endonuclease Chain A"/>
    <property type="match status" value="2"/>
</dbReference>
<protein>
    <recommendedName>
        <fullName evidence="6 7">Polyphosphate kinase</fullName>
        <ecNumber evidence="6 7">2.7.4.1</ecNumber>
    </recommendedName>
    <alternativeName>
        <fullName evidence="6">ATP-polyphosphate phosphotransferase</fullName>
    </alternativeName>
    <alternativeName>
        <fullName evidence="6">Polyphosphoric acid kinase</fullName>
    </alternativeName>
</protein>
<dbReference type="GO" id="GO:0005524">
    <property type="term" value="F:ATP binding"/>
    <property type="evidence" value="ECO:0007669"/>
    <property type="project" value="UniProtKB-KW"/>
</dbReference>
<keyword evidence="3 6" id="KW-0547">Nucleotide-binding</keyword>
<dbReference type="InParanoid" id="B4D6J9"/>
<dbReference type="CDD" id="cd09168">
    <property type="entry name" value="PLDc_PaPPK1_C2_like"/>
    <property type="match status" value="1"/>
</dbReference>
<dbReference type="eggNOG" id="COG0855">
    <property type="taxonomic scope" value="Bacteria"/>
</dbReference>